<proteinExistence type="predicted"/>
<dbReference type="SUPFAM" id="SSF51735">
    <property type="entry name" value="NAD(P)-binding Rossmann-fold domains"/>
    <property type="match status" value="1"/>
</dbReference>
<dbReference type="Pfam" id="PF17942">
    <property type="entry name" value="Morc6_S5"/>
    <property type="match status" value="1"/>
</dbReference>
<dbReference type="PANTHER" id="PTHR23336">
    <property type="entry name" value="ZINC FINGER CW-TYPE COILED-COIL DOMAIN PROTEIN 3"/>
    <property type="match status" value="1"/>
</dbReference>
<dbReference type="InterPro" id="IPR036291">
    <property type="entry name" value="NAD(P)-bd_dom_sf"/>
</dbReference>
<dbReference type="GO" id="GO:0016887">
    <property type="term" value="F:ATP hydrolysis activity"/>
    <property type="evidence" value="ECO:0007669"/>
    <property type="project" value="InterPro"/>
</dbReference>
<feature type="domain" description="Morc S5" evidence="3">
    <location>
        <begin position="31"/>
        <end position="86"/>
    </location>
</feature>
<keyword evidence="2" id="KW-0234">DNA repair</keyword>
<evidence type="ECO:0000313" key="4">
    <source>
        <dbReference type="EMBL" id="AQK70436.1"/>
    </source>
</evidence>
<accession>A0A1D6H6M0</accession>
<dbReference type="GO" id="GO:0006281">
    <property type="term" value="P:DNA repair"/>
    <property type="evidence" value="ECO:0007669"/>
    <property type="project" value="UniProtKB-KW"/>
</dbReference>
<gene>
    <name evidence="4" type="ORF">ZEAMMB73_Zm00001d016297</name>
</gene>
<dbReference type="InParanoid" id="A0A1D6H6M0"/>
<name>A0A1D6H6M0_MAIZE</name>
<evidence type="ECO:0000256" key="2">
    <source>
        <dbReference type="ARBA" id="ARBA00023204"/>
    </source>
</evidence>
<dbReference type="Gene3D" id="3.40.50.720">
    <property type="entry name" value="NAD(P)-binding Rossmann-like Domain"/>
    <property type="match status" value="1"/>
</dbReference>
<dbReference type="InterPro" id="IPR045261">
    <property type="entry name" value="MORC_ATPase"/>
</dbReference>
<dbReference type="EMBL" id="CM000781">
    <property type="protein sequence ID" value="AQK70436.1"/>
    <property type="molecule type" value="Genomic_DNA"/>
</dbReference>
<keyword evidence="1" id="KW-0227">DNA damage</keyword>
<dbReference type="AlphaFoldDB" id="A0A1D6H6M0"/>
<dbReference type="InterPro" id="IPR041006">
    <property type="entry name" value="Morc_S5"/>
</dbReference>
<sequence length="137" mass="15543">MFVVGVNENNYDPKMNDVSNANCTTNCLAPLAKPFWKVLQEGFSRGRSVVGVFEVNFIEPSHDKQEFERNPLFIRIETRLRQIIIDFCRVQVPLGGLDECAQEHLQKPELVIMLAELSSGFWEAVQSREGAFLAPTN</sequence>
<evidence type="ECO:0000259" key="3">
    <source>
        <dbReference type="Pfam" id="PF17942"/>
    </source>
</evidence>
<dbReference type="PANTHER" id="PTHR23336:SF50">
    <property type="entry name" value="PROTEIN MICRORCHIDIA 1-RELATED"/>
    <property type="match status" value="1"/>
</dbReference>
<evidence type="ECO:0000256" key="1">
    <source>
        <dbReference type="ARBA" id="ARBA00022763"/>
    </source>
</evidence>
<organism evidence="4">
    <name type="scientific">Zea mays</name>
    <name type="common">Maize</name>
    <dbReference type="NCBI Taxonomy" id="4577"/>
    <lineage>
        <taxon>Eukaryota</taxon>
        <taxon>Viridiplantae</taxon>
        <taxon>Streptophyta</taxon>
        <taxon>Embryophyta</taxon>
        <taxon>Tracheophyta</taxon>
        <taxon>Spermatophyta</taxon>
        <taxon>Magnoliopsida</taxon>
        <taxon>Liliopsida</taxon>
        <taxon>Poales</taxon>
        <taxon>Poaceae</taxon>
        <taxon>PACMAD clade</taxon>
        <taxon>Panicoideae</taxon>
        <taxon>Andropogonodae</taxon>
        <taxon>Andropogoneae</taxon>
        <taxon>Tripsacinae</taxon>
        <taxon>Zea</taxon>
    </lineage>
</organism>
<reference evidence="4" key="1">
    <citation type="submission" date="2015-12" db="EMBL/GenBank/DDBJ databases">
        <title>Update maize B73 reference genome by single molecule sequencing technologies.</title>
        <authorList>
            <consortium name="Maize Genome Sequencing Project"/>
            <person name="Ware D."/>
        </authorList>
    </citation>
    <scope>NUCLEOTIDE SEQUENCE</scope>
    <source>
        <tissue evidence="4">Seedling</tissue>
    </source>
</reference>
<protein>
    <submittedName>
        <fullName evidence="4">Glyceraldehyde-3-phosphate dehydrogenase GAPC1 cytosolic</fullName>
    </submittedName>
</protein>